<evidence type="ECO:0000256" key="1">
    <source>
        <dbReference type="SAM" id="MobiDB-lite"/>
    </source>
</evidence>
<dbReference type="EMBL" id="CP076724">
    <property type="protein sequence ID" value="QWV98086.1"/>
    <property type="molecule type" value="Genomic_DNA"/>
</dbReference>
<protein>
    <submittedName>
        <fullName evidence="2">Uncharacterized protein</fullName>
    </submittedName>
</protein>
<gene>
    <name evidence="2" type="ORF">KP005_01985</name>
</gene>
<feature type="region of interest" description="Disordered" evidence="1">
    <location>
        <begin position="35"/>
        <end position="66"/>
    </location>
</feature>
<accession>A0ABX8JLR1</accession>
<reference evidence="2 3" key="1">
    <citation type="submission" date="2021-06" db="EMBL/GenBank/DDBJ databases">
        <title>Gemonas diversity in paddy soil.</title>
        <authorList>
            <person name="Liu G."/>
        </authorList>
    </citation>
    <scope>NUCLEOTIDE SEQUENCE [LARGE SCALE GENOMIC DNA]</scope>
    <source>
        <strain evidence="2 3">RG29</strain>
    </source>
</reference>
<proteinExistence type="predicted"/>
<evidence type="ECO:0000313" key="3">
    <source>
        <dbReference type="Proteomes" id="UP000683493"/>
    </source>
</evidence>
<organism evidence="2 3">
    <name type="scientific">Geomonas diazotrophica</name>
    <dbReference type="NCBI Taxonomy" id="2843197"/>
    <lineage>
        <taxon>Bacteria</taxon>
        <taxon>Pseudomonadati</taxon>
        <taxon>Thermodesulfobacteriota</taxon>
        <taxon>Desulfuromonadia</taxon>
        <taxon>Geobacterales</taxon>
        <taxon>Geobacteraceae</taxon>
        <taxon>Geomonas</taxon>
    </lineage>
</organism>
<keyword evidence="3" id="KW-1185">Reference proteome</keyword>
<sequence>MTQEPMAASKHLTGKTAPPAALLAAAAALPHLLARGRADAPLRTPARRPRRIWGSEDGFTMAAPRR</sequence>
<feature type="compositionally biased region" description="Low complexity" evidence="1">
    <location>
        <begin position="35"/>
        <end position="44"/>
    </location>
</feature>
<evidence type="ECO:0000313" key="2">
    <source>
        <dbReference type="EMBL" id="QWV98086.1"/>
    </source>
</evidence>
<dbReference type="Proteomes" id="UP000683493">
    <property type="component" value="Chromosome"/>
</dbReference>
<name>A0ABX8JLR1_9BACT</name>